<dbReference type="Proteomes" id="UP000515160">
    <property type="component" value="Chromosome 3"/>
</dbReference>
<accession>A0A6P8WGG9</accession>
<dbReference type="PANTHER" id="PTHR19143">
    <property type="entry name" value="FIBRINOGEN/TENASCIN/ANGIOPOEITIN"/>
    <property type="match status" value="1"/>
</dbReference>
<evidence type="ECO:0000256" key="1">
    <source>
        <dbReference type="ARBA" id="ARBA00023157"/>
    </source>
</evidence>
<dbReference type="AlphaFoldDB" id="A0A6P8WGG9"/>
<dbReference type="PROSITE" id="PS51406">
    <property type="entry name" value="FIBRINOGEN_C_2"/>
    <property type="match status" value="1"/>
</dbReference>
<dbReference type="Gene3D" id="3.90.215.10">
    <property type="entry name" value="Gamma Fibrinogen, chain A, domain 1"/>
    <property type="match status" value="1"/>
</dbReference>
<dbReference type="SMART" id="SM00186">
    <property type="entry name" value="FBG"/>
    <property type="match status" value="1"/>
</dbReference>
<keyword evidence="2" id="KW-0732">Signal</keyword>
<dbReference type="InterPro" id="IPR014716">
    <property type="entry name" value="Fibrinogen_a/b/g_C_1"/>
</dbReference>
<evidence type="ECO:0000313" key="4">
    <source>
        <dbReference type="Proteomes" id="UP000515160"/>
    </source>
</evidence>
<dbReference type="InterPro" id="IPR036056">
    <property type="entry name" value="Fibrinogen-like_C"/>
</dbReference>
<feature type="chain" id="PRO_5027754263" evidence="2">
    <location>
        <begin position="24"/>
        <end position="315"/>
    </location>
</feature>
<dbReference type="CDD" id="cd00087">
    <property type="entry name" value="FReD"/>
    <property type="match status" value="1"/>
</dbReference>
<feature type="signal peptide" evidence="2">
    <location>
        <begin position="1"/>
        <end position="23"/>
    </location>
</feature>
<dbReference type="GO" id="GO:0005615">
    <property type="term" value="C:extracellular space"/>
    <property type="evidence" value="ECO:0007669"/>
    <property type="project" value="TreeGrafter"/>
</dbReference>
<dbReference type="Pfam" id="PF00147">
    <property type="entry name" value="Fibrinogen_C"/>
    <property type="match status" value="1"/>
</dbReference>
<sequence>MFTIRNVLILAASFALTANEIKAMPSNPEMSAELEQSARKDREISALKRTQEINEALINELRSQIQFQMSIINKLNGNSSINISCFDPTTIQMQLEESRKKFHRQSCQLKDDQLNSSLLIGCIITSEYITHYVVIRYLSEIGTIYVPCDYQLGAPGWMVIQRRIDGAQNFTENWDTYRKGFGYADNSDYFLGMERIHRLTSSRCYELHLHLEFENGSIAYAHYDDFRVSDEVSGYAITVGAFTGNTTDVLRGYDNVKFSTFDRNNENINCPRSGQSGWWFKSCSESNLNGMWNHFNWDSNVLRKSKMLIRPLEIK</sequence>
<keyword evidence="4" id="KW-1185">Reference proteome</keyword>
<dbReference type="InterPro" id="IPR002181">
    <property type="entry name" value="Fibrinogen_a/b/g_C_dom"/>
</dbReference>
<reference evidence="5" key="1">
    <citation type="submission" date="2025-08" db="UniProtKB">
        <authorList>
            <consortium name="RefSeq"/>
        </authorList>
    </citation>
    <scope>IDENTIFICATION</scope>
    <source>
        <strain evidence="5">15112-1751.03</strain>
        <tissue evidence="5">Whole Adult</tissue>
    </source>
</reference>
<gene>
    <name evidence="5" type="primary">LOC117567104</name>
</gene>
<dbReference type="InterPro" id="IPR050373">
    <property type="entry name" value="Fibrinogen_C-term_domain"/>
</dbReference>
<name>A0A6P8WGG9_DROAB</name>
<keyword evidence="1" id="KW-1015">Disulfide bond</keyword>
<dbReference type="PROSITE" id="PS00514">
    <property type="entry name" value="FIBRINOGEN_C_1"/>
    <property type="match status" value="1"/>
</dbReference>
<dbReference type="GeneID" id="117567104"/>
<dbReference type="SUPFAM" id="SSF56496">
    <property type="entry name" value="Fibrinogen C-terminal domain-like"/>
    <property type="match status" value="1"/>
</dbReference>
<evidence type="ECO:0000259" key="3">
    <source>
        <dbReference type="PROSITE" id="PS51406"/>
    </source>
</evidence>
<protein>
    <submittedName>
        <fullName evidence="5">Angiopoietin-related protein 6-like</fullName>
    </submittedName>
</protein>
<dbReference type="PANTHER" id="PTHR19143:SF327">
    <property type="entry name" value="FI21813P1-RELATED"/>
    <property type="match status" value="1"/>
</dbReference>
<evidence type="ECO:0000256" key="2">
    <source>
        <dbReference type="SAM" id="SignalP"/>
    </source>
</evidence>
<evidence type="ECO:0000313" key="5">
    <source>
        <dbReference type="RefSeq" id="XP_034102776.1"/>
    </source>
</evidence>
<feature type="domain" description="Fibrinogen C-terminal" evidence="3">
    <location>
        <begin position="98"/>
        <end position="315"/>
    </location>
</feature>
<dbReference type="RefSeq" id="XP_034102776.1">
    <property type="nucleotide sequence ID" value="XM_034246885.2"/>
</dbReference>
<dbReference type="InterPro" id="IPR020837">
    <property type="entry name" value="Fibrinogen_CS"/>
</dbReference>
<dbReference type="OrthoDB" id="6145874at2759"/>
<proteinExistence type="predicted"/>
<organism evidence="4 5">
    <name type="scientific">Drosophila albomicans</name>
    <name type="common">Fruit fly</name>
    <dbReference type="NCBI Taxonomy" id="7291"/>
    <lineage>
        <taxon>Eukaryota</taxon>
        <taxon>Metazoa</taxon>
        <taxon>Ecdysozoa</taxon>
        <taxon>Arthropoda</taxon>
        <taxon>Hexapoda</taxon>
        <taxon>Insecta</taxon>
        <taxon>Pterygota</taxon>
        <taxon>Neoptera</taxon>
        <taxon>Endopterygota</taxon>
        <taxon>Diptera</taxon>
        <taxon>Brachycera</taxon>
        <taxon>Muscomorpha</taxon>
        <taxon>Ephydroidea</taxon>
        <taxon>Drosophilidae</taxon>
        <taxon>Drosophila</taxon>
    </lineage>
</organism>